<name>A0ABX3NS74_9BACT</name>
<accession>A0ABX3NS74</accession>
<dbReference type="Proteomes" id="UP000192277">
    <property type="component" value="Unassembled WGS sequence"/>
</dbReference>
<comment type="caution">
    <text evidence="1">The sequence shown here is derived from an EMBL/GenBank/DDBJ whole genome shotgun (WGS) entry which is preliminary data.</text>
</comment>
<dbReference type="EMBL" id="LWBO01000026">
    <property type="protein sequence ID" value="OQP44368.1"/>
    <property type="molecule type" value="Genomic_DNA"/>
</dbReference>
<sequence>MKWVQIVLLGLLMFLGVNASAQRRPGAGPGLRQRMSELKLTVEQKRRIAILIHRQRMQNLMNQQELNEILTEKQKQQLAKWKENRFGNSDSTVLKP</sequence>
<dbReference type="RefSeq" id="WP_014216623.1">
    <property type="nucleotide sequence ID" value="NZ_LWBO01000026.1"/>
</dbReference>
<reference evidence="1 2" key="1">
    <citation type="submission" date="2016-04" db="EMBL/GenBank/DDBJ databases">
        <authorList>
            <person name="Chen L."/>
            <person name="Zhuang W."/>
            <person name="Wang G."/>
        </authorList>
    </citation>
    <scope>NUCLEOTIDE SEQUENCE [LARGE SCALE GENOMIC DNA]</scope>
    <source>
        <strain evidence="2">GR20</strain>
    </source>
</reference>
<gene>
    <name evidence="1" type="ORF">A4D02_35100</name>
</gene>
<proteinExistence type="predicted"/>
<keyword evidence="2" id="KW-1185">Reference proteome</keyword>
<evidence type="ECO:0000313" key="1">
    <source>
        <dbReference type="EMBL" id="OQP44368.1"/>
    </source>
</evidence>
<evidence type="ECO:0000313" key="2">
    <source>
        <dbReference type="Proteomes" id="UP000192277"/>
    </source>
</evidence>
<organism evidence="1 2">
    <name type="scientific">Niastella koreensis</name>
    <dbReference type="NCBI Taxonomy" id="354356"/>
    <lineage>
        <taxon>Bacteria</taxon>
        <taxon>Pseudomonadati</taxon>
        <taxon>Bacteroidota</taxon>
        <taxon>Chitinophagia</taxon>
        <taxon>Chitinophagales</taxon>
        <taxon>Chitinophagaceae</taxon>
        <taxon>Niastella</taxon>
    </lineage>
</organism>
<protein>
    <submittedName>
        <fullName evidence="1">Uncharacterized protein</fullName>
    </submittedName>
</protein>